<name>A0A5C3QUL2_9AGAR</name>
<dbReference type="OrthoDB" id="2387165at2759"/>
<feature type="region of interest" description="Disordered" evidence="1">
    <location>
        <begin position="283"/>
        <end position="306"/>
    </location>
</feature>
<feature type="region of interest" description="Disordered" evidence="1">
    <location>
        <begin position="131"/>
        <end position="220"/>
    </location>
</feature>
<feature type="compositionally biased region" description="Acidic residues" evidence="1">
    <location>
        <begin position="134"/>
        <end position="170"/>
    </location>
</feature>
<keyword evidence="3" id="KW-1185">Reference proteome</keyword>
<protein>
    <submittedName>
        <fullName evidence="2">Uncharacterized protein</fullName>
    </submittedName>
</protein>
<evidence type="ECO:0000256" key="1">
    <source>
        <dbReference type="SAM" id="MobiDB-lite"/>
    </source>
</evidence>
<dbReference type="Gene3D" id="3.30.900.20">
    <property type="match status" value="1"/>
</dbReference>
<gene>
    <name evidence="2" type="ORF">BDV98DRAFT_647862</name>
</gene>
<dbReference type="AlphaFoldDB" id="A0A5C3QUL2"/>
<dbReference type="EMBL" id="ML178816">
    <property type="protein sequence ID" value="TFL05625.1"/>
    <property type="molecule type" value="Genomic_DNA"/>
</dbReference>
<evidence type="ECO:0000313" key="3">
    <source>
        <dbReference type="Proteomes" id="UP000305067"/>
    </source>
</evidence>
<proteinExistence type="predicted"/>
<dbReference type="STRING" id="1884261.A0A5C3QUL2"/>
<reference evidence="2 3" key="1">
    <citation type="journal article" date="2019" name="Nat. Ecol. Evol.">
        <title>Megaphylogeny resolves global patterns of mushroom evolution.</title>
        <authorList>
            <person name="Varga T."/>
            <person name="Krizsan K."/>
            <person name="Foldi C."/>
            <person name="Dima B."/>
            <person name="Sanchez-Garcia M."/>
            <person name="Sanchez-Ramirez S."/>
            <person name="Szollosi G.J."/>
            <person name="Szarkandi J.G."/>
            <person name="Papp V."/>
            <person name="Albert L."/>
            <person name="Andreopoulos W."/>
            <person name="Angelini C."/>
            <person name="Antonin V."/>
            <person name="Barry K.W."/>
            <person name="Bougher N.L."/>
            <person name="Buchanan P."/>
            <person name="Buyck B."/>
            <person name="Bense V."/>
            <person name="Catcheside P."/>
            <person name="Chovatia M."/>
            <person name="Cooper J."/>
            <person name="Damon W."/>
            <person name="Desjardin D."/>
            <person name="Finy P."/>
            <person name="Geml J."/>
            <person name="Haridas S."/>
            <person name="Hughes K."/>
            <person name="Justo A."/>
            <person name="Karasinski D."/>
            <person name="Kautmanova I."/>
            <person name="Kiss B."/>
            <person name="Kocsube S."/>
            <person name="Kotiranta H."/>
            <person name="LaButti K.M."/>
            <person name="Lechner B.E."/>
            <person name="Liimatainen K."/>
            <person name="Lipzen A."/>
            <person name="Lukacs Z."/>
            <person name="Mihaltcheva S."/>
            <person name="Morgado L.N."/>
            <person name="Niskanen T."/>
            <person name="Noordeloos M.E."/>
            <person name="Ohm R.A."/>
            <person name="Ortiz-Santana B."/>
            <person name="Ovrebo C."/>
            <person name="Racz N."/>
            <person name="Riley R."/>
            <person name="Savchenko A."/>
            <person name="Shiryaev A."/>
            <person name="Soop K."/>
            <person name="Spirin V."/>
            <person name="Szebenyi C."/>
            <person name="Tomsovsky M."/>
            <person name="Tulloss R.E."/>
            <person name="Uehling J."/>
            <person name="Grigoriev I.V."/>
            <person name="Vagvolgyi C."/>
            <person name="Papp T."/>
            <person name="Martin F.M."/>
            <person name="Miettinen O."/>
            <person name="Hibbett D.S."/>
            <person name="Nagy L.G."/>
        </authorList>
    </citation>
    <scope>NUCLEOTIDE SEQUENCE [LARGE SCALE GENOMIC DNA]</scope>
    <source>
        <strain evidence="2 3">CBS 309.79</strain>
    </source>
</reference>
<dbReference type="InterPro" id="IPR053729">
    <property type="entry name" value="MAD2L1BP_domain_sf"/>
</dbReference>
<feature type="compositionally biased region" description="Polar residues" evidence="1">
    <location>
        <begin position="211"/>
        <end position="220"/>
    </location>
</feature>
<evidence type="ECO:0000313" key="2">
    <source>
        <dbReference type="EMBL" id="TFL05625.1"/>
    </source>
</evidence>
<sequence length="347" mass="37939">MITSSTAKISTETPYISTEFASQLAVSFIENTLFLKNQVPFPIAQLSRVQSSRLDKRAEKHRVELLESFDLLSSHLGTTFSALSTAIARCAKRPKAFPAYLLVIVGPTASTMSAGAKLVLSMETLEARIWGELDASEGPEDSDTDGEEEDDDDESVEESDEEFTDDEESDSLSKSSSIDSPSKEEETRTIPPTTNHAPPSNHRPPPPSAPLSQQTRTTRSLARALATVLNDGEGIGSDLAPTLTHILILAPRRFNHPAWLPRQQLGPGPNLGRGILDDFFTSTRESEESTAPRPGYGRGKPQKVRTEGLMLHGTAAHTPDVHAEENEDEEDDMIWWSWDGKLVGFSG</sequence>
<organism evidence="2 3">
    <name type="scientific">Pterulicium gracile</name>
    <dbReference type="NCBI Taxonomy" id="1884261"/>
    <lineage>
        <taxon>Eukaryota</taxon>
        <taxon>Fungi</taxon>
        <taxon>Dikarya</taxon>
        <taxon>Basidiomycota</taxon>
        <taxon>Agaricomycotina</taxon>
        <taxon>Agaricomycetes</taxon>
        <taxon>Agaricomycetidae</taxon>
        <taxon>Agaricales</taxon>
        <taxon>Pleurotineae</taxon>
        <taxon>Pterulaceae</taxon>
        <taxon>Pterulicium</taxon>
    </lineage>
</organism>
<accession>A0A5C3QUL2</accession>
<dbReference type="Proteomes" id="UP000305067">
    <property type="component" value="Unassembled WGS sequence"/>
</dbReference>